<name>A0A212EM54_DANPL</name>
<dbReference type="AlphaFoldDB" id="A0A212EM54"/>
<evidence type="ECO:0000313" key="1">
    <source>
        <dbReference type="EMBL" id="OWR42557.1"/>
    </source>
</evidence>
<dbReference type="KEGG" id="dpl:KGM_208673"/>
<evidence type="ECO:0000313" key="2">
    <source>
        <dbReference type="Proteomes" id="UP000007151"/>
    </source>
</evidence>
<organism evidence="1 2">
    <name type="scientific">Danaus plexippus plexippus</name>
    <dbReference type="NCBI Taxonomy" id="278856"/>
    <lineage>
        <taxon>Eukaryota</taxon>
        <taxon>Metazoa</taxon>
        <taxon>Ecdysozoa</taxon>
        <taxon>Arthropoda</taxon>
        <taxon>Hexapoda</taxon>
        <taxon>Insecta</taxon>
        <taxon>Pterygota</taxon>
        <taxon>Neoptera</taxon>
        <taxon>Endopterygota</taxon>
        <taxon>Lepidoptera</taxon>
        <taxon>Glossata</taxon>
        <taxon>Ditrysia</taxon>
        <taxon>Papilionoidea</taxon>
        <taxon>Nymphalidae</taxon>
        <taxon>Danainae</taxon>
        <taxon>Danaini</taxon>
        <taxon>Danaina</taxon>
        <taxon>Danaus</taxon>
        <taxon>Danaus</taxon>
    </lineage>
</organism>
<accession>A0A212EM54</accession>
<sequence>MPRCPSVDFKASDTRPELRVDICSIQPAMDQFLSVTGKKFHVVSIVVPNAL</sequence>
<protein>
    <submittedName>
        <fullName evidence="1">Uncharacterized protein</fullName>
    </submittedName>
</protein>
<dbReference type="InParanoid" id="A0A212EM54"/>
<comment type="caution">
    <text evidence="1">The sequence shown here is derived from an EMBL/GenBank/DDBJ whole genome shotgun (WGS) entry which is preliminary data.</text>
</comment>
<reference evidence="1 2" key="1">
    <citation type="journal article" date="2011" name="Cell">
        <title>The monarch butterfly genome yields insights into long-distance migration.</title>
        <authorList>
            <person name="Zhan S."/>
            <person name="Merlin C."/>
            <person name="Boore J.L."/>
            <person name="Reppert S.M."/>
        </authorList>
    </citation>
    <scope>NUCLEOTIDE SEQUENCE [LARGE SCALE GENOMIC DNA]</scope>
    <source>
        <strain evidence="1">F-2</strain>
    </source>
</reference>
<proteinExistence type="predicted"/>
<dbReference type="EMBL" id="AGBW02013924">
    <property type="protein sequence ID" value="OWR42557.1"/>
    <property type="molecule type" value="Genomic_DNA"/>
</dbReference>
<keyword evidence="2" id="KW-1185">Reference proteome</keyword>
<dbReference type="Proteomes" id="UP000007151">
    <property type="component" value="Unassembled WGS sequence"/>
</dbReference>
<gene>
    <name evidence="1" type="ORF">KGM_208673</name>
</gene>